<accession>A0A834LTN4</accession>
<evidence type="ECO:0000313" key="4">
    <source>
        <dbReference type="Proteomes" id="UP000626092"/>
    </source>
</evidence>
<sequence length="109" mass="11407">MQTHPISTTVALLLHSVRAGSSPASSLSSRFHNGSSTTTKSTTTTTAGFHEDDDVFSFGVAAVGRDEDASSPTNCSSLGSGVWWSVVGGVEAVFCGVIWKLECVVLYHL</sequence>
<keyword evidence="4" id="KW-1185">Reference proteome</keyword>
<evidence type="ECO:0000256" key="1">
    <source>
        <dbReference type="SAM" id="MobiDB-lite"/>
    </source>
</evidence>
<evidence type="ECO:0000256" key="2">
    <source>
        <dbReference type="SAM" id="SignalP"/>
    </source>
</evidence>
<keyword evidence="2" id="KW-0732">Signal</keyword>
<feature type="chain" id="PRO_5032431301" description="Secreted protein" evidence="2">
    <location>
        <begin position="20"/>
        <end position="109"/>
    </location>
</feature>
<protein>
    <recommendedName>
        <fullName evidence="5">Secreted protein</fullName>
    </recommendedName>
</protein>
<name>A0A834LTN4_RHOSS</name>
<organism evidence="3 4">
    <name type="scientific">Rhododendron simsii</name>
    <name type="common">Sims's rhododendron</name>
    <dbReference type="NCBI Taxonomy" id="118357"/>
    <lineage>
        <taxon>Eukaryota</taxon>
        <taxon>Viridiplantae</taxon>
        <taxon>Streptophyta</taxon>
        <taxon>Embryophyta</taxon>
        <taxon>Tracheophyta</taxon>
        <taxon>Spermatophyta</taxon>
        <taxon>Magnoliopsida</taxon>
        <taxon>eudicotyledons</taxon>
        <taxon>Gunneridae</taxon>
        <taxon>Pentapetalae</taxon>
        <taxon>asterids</taxon>
        <taxon>Ericales</taxon>
        <taxon>Ericaceae</taxon>
        <taxon>Ericoideae</taxon>
        <taxon>Rhodoreae</taxon>
        <taxon>Rhododendron</taxon>
    </lineage>
</organism>
<proteinExistence type="predicted"/>
<dbReference type="EMBL" id="WJXA01000003">
    <property type="protein sequence ID" value="KAF7148275.1"/>
    <property type="molecule type" value="Genomic_DNA"/>
</dbReference>
<dbReference type="Proteomes" id="UP000626092">
    <property type="component" value="Unassembled WGS sequence"/>
</dbReference>
<comment type="caution">
    <text evidence="3">The sequence shown here is derived from an EMBL/GenBank/DDBJ whole genome shotgun (WGS) entry which is preliminary data.</text>
</comment>
<evidence type="ECO:0000313" key="3">
    <source>
        <dbReference type="EMBL" id="KAF7148275.1"/>
    </source>
</evidence>
<evidence type="ECO:0008006" key="5">
    <source>
        <dbReference type="Google" id="ProtNLM"/>
    </source>
</evidence>
<feature type="signal peptide" evidence="2">
    <location>
        <begin position="1"/>
        <end position="19"/>
    </location>
</feature>
<dbReference type="AlphaFoldDB" id="A0A834LTN4"/>
<reference evidence="3" key="1">
    <citation type="submission" date="2019-11" db="EMBL/GenBank/DDBJ databases">
        <authorList>
            <person name="Liu Y."/>
            <person name="Hou J."/>
            <person name="Li T.-Q."/>
            <person name="Guan C.-H."/>
            <person name="Wu X."/>
            <person name="Wu H.-Z."/>
            <person name="Ling F."/>
            <person name="Zhang R."/>
            <person name="Shi X.-G."/>
            <person name="Ren J.-P."/>
            <person name="Chen E.-F."/>
            <person name="Sun J.-M."/>
        </authorList>
    </citation>
    <scope>NUCLEOTIDE SEQUENCE</scope>
    <source>
        <strain evidence="3">Adult_tree_wgs_1</strain>
        <tissue evidence="3">Leaves</tissue>
    </source>
</reference>
<feature type="region of interest" description="Disordered" evidence="1">
    <location>
        <begin position="21"/>
        <end position="46"/>
    </location>
</feature>
<gene>
    <name evidence="3" type="ORF">RHSIM_Rhsim03G0116400</name>
</gene>